<evidence type="ECO:0000313" key="10">
    <source>
        <dbReference type="EMBL" id="MCS5719390.1"/>
    </source>
</evidence>
<evidence type="ECO:0000256" key="8">
    <source>
        <dbReference type="HAMAP-Rule" id="MF_01148"/>
    </source>
</evidence>
<keyword evidence="7 8" id="KW-0012">Acyltransferase</keyword>
<dbReference type="CDD" id="cd07571">
    <property type="entry name" value="ALP_N-acyl_transferase"/>
    <property type="match status" value="1"/>
</dbReference>
<comment type="pathway">
    <text evidence="8">Protein modification; lipoprotein biosynthesis (N-acyl transfer).</text>
</comment>
<dbReference type="RefSeq" id="WP_259508885.1">
    <property type="nucleotide sequence ID" value="NZ_JANLCM010000002.1"/>
</dbReference>
<organism evidence="10 11">
    <name type="scientific">Herbiconiux aconitum</name>
    <dbReference type="NCBI Taxonomy" id="2970913"/>
    <lineage>
        <taxon>Bacteria</taxon>
        <taxon>Bacillati</taxon>
        <taxon>Actinomycetota</taxon>
        <taxon>Actinomycetes</taxon>
        <taxon>Micrococcales</taxon>
        <taxon>Microbacteriaceae</taxon>
        <taxon>Herbiconiux</taxon>
    </lineage>
</organism>
<evidence type="ECO:0000313" key="11">
    <source>
        <dbReference type="Proteomes" id="UP001165584"/>
    </source>
</evidence>
<dbReference type="Gene3D" id="3.60.110.10">
    <property type="entry name" value="Carbon-nitrogen hydrolase"/>
    <property type="match status" value="1"/>
</dbReference>
<dbReference type="HAMAP" id="MF_01148">
    <property type="entry name" value="Lnt"/>
    <property type="match status" value="1"/>
</dbReference>
<evidence type="ECO:0000256" key="1">
    <source>
        <dbReference type="ARBA" id="ARBA00004651"/>
    </source>
</evidence>
<feature type="transmembrane region" description="Helical" evidence="8">
    <location>
        <begin position="148"/>
        <end position="164"/>
    </location>
</feature>
<name>A0ABT2GT50_9MICO</name>
<gene>
    <name evidence="8 10" type="primary">lnt</name>
    <name evidence="10" type="ORF">N1027_14725</name>
</gene>
<feature type="domain" description="CN hydrolase" evidence="9">
    <location>
        <begin position="253"/>
        <end position="498"/>
    </location>
</feature>
<dbReference type="InterPro" id="IPR003010">
    <property type="entry name" value="C-N_Hydrolase"/>
</dbReference>
<feature type="transmembrane region" description="Helical" evidence="8">
    <location>
        <begin position="115"/>
        <end position="136"/>
    </location>
</feature>
<evidence type="ECO:0000256" key="6">
    <source>
        <dbReference type="ARBA" id="ARBA00023136"/>
    </source>
</evidence>
<dbReference type="PROSITE" id="PS50263">
    <property type="entry name" value="CN_HYDROLASE"/>
    <property type="match status" value="1"/>
</dbReference>
<keyword evidence="6 8" id="KW-0472">Membrane</keyword>
<evidence type="ECO:0000256" key="2">
    <source>
        <dbReference type="ARBA" id="ARBA00022475"/>
    </source>
</evidence>
<dbReference type="Pfam" id="PF00795">
    <property type="entry name" value="CN_hydrolase"/>
    <property type="match status" value="1"/>
</dbReference>
<evidence type="ECO:0000256" key="4">
    <source>
        <dbReference type="ARBA" id="ARBA00022692"/>
    </source>
</evidence>
<dbReference type="EMBL" id="JANLCM010000002">
    <property type="protein sequence ID" value="MCS5719390.1"/>
    <property type="molecule type" value="Genomic_DNA"/>
</dbReference>
<feature type="transmembrane region" description="Helical" evidence="8">
    <location>
        <begin position="194"/>
        <end position="217"/>
    </location>
</feature>
<keyword evidence="4 8" id="KW-0812">Transmembrane</keyword>
<proteinExistence type="inferred from homology"/>
<keyword evidence="2 8" id="KW-1003">Cell membrane</keyword>
<evidence type="ECO:0000256" key="3">
    <source>
        <dbReference type="ARBA" id="ARBA00022679"/>
    </source>
</evidence>
<keyword evidence="3 8" id="KW-0808">Transferase</keyword>
<keyword evidence="5 8" id="KW-1133">Transmembrane helix</keyword>
<feature type="transmembrane region" description="Helical" evidence="8">
    <location>
        <begin position="229"/>
        <end position="247"/>
    </location>
</feature>
<evidence type="ECO:0000259" key="9">
    <source>
        <dbReference type="PROSITE" id="PS50263"/>
    </source>
</evidence>
<dbReference type="InterPro" id="IPR045378">
    <property type="entry name" value="LNT_N"/>
</dbReference>
<dbReference type="SUPFAM" id="SSF56317">
    <property type="entry name" value="Carbon-nitrogen hydrolase"/>
    <property type="match status" value="1"/>
</dbReference>
<evidence type="ECO:0000256" key="7">
    <source>
        <dbReference type="ARBA" id="ARBA00023315"/>
    </source>
</evidence>
<comment type="subcellular location">
    <subcellularLocation>
        <location evidence="1 8">Cell membrane</location>
        <topology evidence="1 8">Multi-pass membrane protein</topology>
    </subcellularLocation>
</comment>
<feature type="transmembrane region" description="Helical" evidence="8">
    <location>
        <begin position="34"/>
        <end position="57"/>
    </location>
</feature>
<keyword evidence="11" id="KW-1185">Reference proteome</keyword>
<feature type="transmembrane region" description="Helical" evidence="8">
    <location>
        <begin position="514"/>
        <end position="533"/>
    </location>
</feature>
<accession>A0ABT2GT50</accession>
<dbReference type="Proteomes" id="UP001165584">
    <property type="component" value="Unassembled WGS sequence"/>
</dbReference>
<feature type="transmembrane region" description="Helical" evidence="8">
    <location>
        <begin position="63"/>
        <end position="80"/>
    </location>
</feature>
<sequence length="543" mass="58226">MSATLTPPTRPVTTTTADPQLIDLRRSLEEPRRFARPLMPLWLALLGAVGAGIALDAGFPDKGWWPLTLVGVGIVLAGLIGRGWKSAFLIGAVAGATFWGVHIFWLTLYLGPVPWLGLSGFEAVYFGLGSILIALVYRRAERVWPSRWGRLGLVPIIVSGLWVLREGINSIAPYGGFSWGRVAMSQSESPFADIVAWLGMSGLSFVLVWTVVFLIQLGREFDLRSSSRVLAGAIAIAALLAVPAWPAPTSGTSRIAAVQGNSNAGLFAVHQPGDILSDHVAASVPLEGQKLDVVVWPENASDIDPARYPVAAQTLDAVSESLGGVPLVVGTIQQRGDKVYNTSLLWENGGVADFYDKRHPVPFAEWMPNRDFFHALQPDLVDLVTRDYQFGSTDLTFDINGLIAGISICFDITDDAVMREMSDEGAQVVLSQTNNADFGKTDENLQQLAIARLRAIELGRSVVNISTVGTSQIIGPDGRTITGIPAYQAGAMVSDVPLATVPTPAALVGFQIEWLVAGFGIIGLAVALTTRTSPRPVKARRRS</sequence>
<feature type="transmembrane region" description="Helical" evidence="8">
    <location>
        <begin position="87"/>
        <end position="109"/>
    </location>
</feature>
<comment type="similarity">
    <text evidence="8">Belongs to the CN hydrolase family. Apolipoprotein N-acyltransferase subfamily.</text>
</comment>
<dbReference type="InterPro" id="IPR004563">
    <property type="entry name" value="Apolipo_AcylTrfase"/>
</dbReference>
<comment type="caution">
    <text evidence="10">The sequence shown here is derived from an EMBL/GenBank/DDBJ whole genome shotgun (WGS) entry which is preliminary data.</text>
</comment>
<protein>
    <recommendedName>
        <fullName evidence="8">Apolipoprotein N-acyltransferase</fullName>
        <shortName evidence="8">ALP N-acyltransferase</shortName>
        <ecNumber evidence="8">2.3.1.269</ecNumber>
    </recommendedName>
</protein>
<comment type="catalytic activity">
    <reaction evidence="8">
        <text>N-terminal S-1,2-diacyl-sn-glyceryl-L-cysteinyl-[lipoprotein] + a glycerophospholipid = N-acyl-S-1,2-diacyl-sn-glyceryl-L-cysteinyl-[lipoprotein] + a 2-acyl-sn-glycero-3-phospholipid + H(+)</text>
        <dbReference type="Rhea" id="RHEA:48228"/>
        <dbReference type="Rhea" id="RHEA-COMP:14681"/>
        <dbReference type="Rhea" id="RHEA-COMP:14684"/>
        <dbReference type="ChEBI" id="CHEBI:15378"/>
        <dbReference type="ChEBI" id="CHEBI:136912"/>
        <dbReference type="ChEBI" id="CHEBI:140656"/>
        <dbReference type="ChEBI" id="CHEBI:140657"/>
        <dbReference type="ChEBI" id="CHEBI:140660"/>
        <dbReference type="EC" id="2.3.1.269"/>
    </reaction>
</comment>
<dbReference type="InterPro" id="IPR036526">
    <property type="entry name" value="C-N_Hydrolase_sf"/>
</dbReference>
<dbReference type="EC" id="2.3.1.269" evidence="8"/>
<dbReference type="PANTHER" id="PTHR38686:SF1">
    <property type="entry name" value="APOLIPOPROTEIN N-ACYLTRANSFERASE"/>
    <property type="match status" value="1"/>
</dbReference>
<dbReference type="Pfam" id="PF20154">
    <property type="entry name" value="LNT_N"/>
    <property type="match status" value="1"/>
</dbReference>
<dbReference type="NCBIfam" id="TIGR00546">
    <property type="entry name" value="lnt"/>
    <property type="match status" value="1"/>
</dbReference>
<comment type="function">
    <text evidence="8">Catalyzes the phospholipid dependent N-acylation of the N-terminal cysteine of apolipoprotein, the last step in lipoprotein maturation.</text>
</comment>
<evidence type="ECO:0000256" key="5">
    <source>
        <dbReference type="ARBA" id="ARBA00022989"/>
    </source>
</evidence>
<reference evidence="10" key="1">
    <citation type="submission" date="2022-08" db="EMBL/GenBank/DDBJ databases">
        <authorList>
            <person name="Deng Y."/>
            <person name="Han X.-F."/>
            <person name="Zhang Y.-Q."/>
        </authorList>
    </citation>
    <scope>NUCLEOTIDE SEQUENCE</scope>
    <source>
        <strain evidence="10">CPCC 205763</strain>
    </source>
</reference>
<dbReference type="PANTHER" id="PTHR38686">
    <property type="entry name" value="APOLIPOPROTEIN N-ACYLTRANSFERASE"/>
    <property type="match status" value="1"/>
</dbReference>